<dbReference type="GO" id="GO:0005975">
    <property type="term" value="P:carbohydrate metabolic process"/>
    <property type="evidence" value="ECO:0007669"/>
    <property type="project" value="InterPro"/>
</dbReference>
<dbReference type="EC" id="3.1.3.-" evidence="7"/>
<gene>
    <name evidence="12" type="ORF">LMTR13_10825</name>
</gene>
<dbReference type="Proteomes" id="UP000092839">
    <property type="component" value="Chromosome"/>
</dbReference>
<feature type="site" description="Stabilizes the phosphoryl group" evidence="10">
    <location>
        <position position="54"/>
    </location>
</feature>
<dbReference type="InterPro" id="IPR004446">
    <property type="entry name" value="Heptose_bisP_phosphatase"/>
</dbReference>
<comment type="cofactor">
    <cofactor evidence="11">
        <name>Zn(2+)</name>
        <dbReference type="ChEBI" id="CHEBI:29105"/>
    </cofactor>
</comment>
<feature type="binding site" evidence="9">
    <location>
        <begin position="111"/>
        <end position="112"/>
    </location>
    <ligand>
        <name>substrate</name>
    </ligand>
</feature>
<dbReference type="InterPro" id="IPR006549">
    <property type="entry name" value="HAD-SF_hydro_IIIA"/>
</dbReference>
<dbReference type="SUPFAM" id="SSF56784">
    <property type="entry name" value="HAD-like"/>
    <property type="match status" value="1"/>
</dbReference>
<evidence type="ECO:0000256" key="3">
    <source>
        <dbReference type="ARBA" id="ARBA00022723"/>
    </source>
</evidence>
<dbReference type="PANTHER" id="PTHR42891">
    <property type="entry name" value="D-GLYCERO-BETA-D-MANNO-HEPTOSE-1,7-BISPHOSPHATE 7-PHOSPHATASE"/>
    <property type="match status" value="1"/>
</dbReference>
<dbReference type="InterPro" id="IPR036412">
    <property type="entry name" value="HAD-like_sf"/>
</dbReference>
<feature type="binding site" evidence="11">
    <location>
        <position position="137"/>
    </location>
    <ligand>
        <name>Mg(2+)</name>
        <dbReference type="ChEBI" id="CHEBI:18420"/>
    </ligand>
</feature>
<evidence type="ECO:0000256" key="10">
    <source>
        <dbReference type="PIRSR" id="PIRSR004682-3"/>
    </source>
</evidence>
<feature type="binding site" evidence="11">
    <location>
        <position position="12"/>
    </location>
    <ligand>
        <name>Mg(2+)</name>
        <dbReference type="ChEBI" id="CHEBI:18420"/>
    </ligand>
</feature>
<keyword evidence="3 11" id="KW-0479">Metal-binding</keyword>
<reference evidence="12 13" key="1">
    <citation type="submission" date="2016-07" db="EMBL/GenBank/DDBJ databases">
        <title>Complete genome sequence of Bradyrhizobium icense LMTR 13T, a potential inoculant strain isolated from lima bean (Phaseolus lunatus) in Peru.</title>
        <authorList>
            <person name="Ormeno-Orrillo E."/>
            <person name="Duran D."/>
            <person name="Rogel M.A."/>
            <person name="Rey L."/>
            <person name="Imperial J."/>
            <person name="Ruiz-Argueso T."/>
            <person name="Martinez-Romero E."/>
        </authorList>
    </citation>
    <scope>NUCLEOTIDE SEQUENCE [LARGE SCALE GENOMIC DNA]</scope>
    <source>
        <strain evidence="12 13">LMTR 13</strain>
    </source>
</reference>
<keyword evidence="11" id="KW-0862">Zinc</keyword>
<feature type="binding site" evidence="11">
    <location>
        <position position="138"/>
    </location>
    <ligand>
        <name>Mg(2+)</name>
        <dbReference type="ChEBI" id="CHEBI:18420"/>
    </ligand>
</feature>
<dbReference type="GO" id="GO:0046872">
    <property type="term" value="F:metal ion binding"/>
    <property type="evidence" value="ECO:0007669"/>
    <property type="project" value="UniProtKB-KW"/>
</dbReference>
<evidence type="ECO:0000256" key="1">
    <source>
        <dbReference type="ARBA" id="ARBA00004496"/>
    </source>
</evidence>
<evidence type="ECO:0000256" key="2">
    <source>
        <dbReference type="ARBA" id="ARBA00022490"/>
    </source>
</evidence>
<feature type="site" description="Stabilizes the phosphoryl group" evidence="10">
    <location>
        <position position="111"/>
    </location>
</feature>
<keyword evidence="11" id="KW-0460">Magnesium</keyword>
<dbReference type="NCBIfam" id="TIGR01656">
    <property type="entry name" value="Histidinol-ppas"/>
    <property type="match status" value="1"/>
</dbReference>
<accession>A0A1B1UCV5</accession>
<name>A0A1B1UCV5_9BRAD</name>
<dbReference type="CDD" id="cd07503">
    <property type="entry name" value="HAD_HisB-N"/>
    <property type="match status" value="1"/>
</dbReference>
<feature type="binding site" evidence="9">
    <location>
        <begin position="54"/>
        <end position="57"/>
    </location>
    <ligand>
        <name>substrate</name>
    </ligand>
</feature>
<protein>
    <recommendedName>
        <fullName evidence="6 7">D,D-heptose 1,7-bisphosphate phosphatase</fullName>
        <ecNumber evidence="7">3.1.3.-</ecNumber>
    </recommendedName>
</protein>
<dbReference type="PIRSF" id="PIRSF004682">
    <property type="entry name" value="GmhB"/>
    <property type="match status" value="1"/>
</dbReference>
<keyword evidence="4 7" id="KW-0378">Hydrolase</keyword>
<dbReference type="Pfam" id="PF13242">
    <property type="entry name" value="Hydrolase_like"/>
    <property type="match status" value="1"/>
</dbReference>
<keyword evidence="5 7" id="KW-0119">Carbohydrate metabolism</keyword>
<keyword evidence="13" id="KW-1185">Reference proteome</keyword>
<dbReference type="PANTHER" id="PTHR42891:SF1">
    <property type="entry name" value="D-GLYCERO-BETA-D-MANNO-HEPTOSE-1,7-BISPHOSPHATE 7-PHOSPHATASE"/>
    <property type="match status" value="1"/>
</dbReference>
<evidence type="ECO:0000256" key="7">
    <source>
        <dbReference type="PIRNR" id="PIRNR004682"/>
    </source>
</evidence>
<dbReference type="EMBL" id="CP016428">
    <property type="protein sequence ID" value="ANW00585.1"/>
    <property type="molecule type" value="Genomic_DNA"/>
</dbReference>
<evidence type="ECO:0000256" key="9">
    <source>
        <dbReference type="PIRSR" id="PIRSR004682-2"/>
    </source>
</evidence>
<feature type="binding site" evidence="11">
    <location>
        <position position="93"/>
    </location>
    <ligand>
        <name>Zn(2+)</name>
        <dbReference type="ChEBI" id="CHEBI:29105"/>
    </ligand>
</feature>
<organism evidence="12 13">
    <name type="scientific">Bradyrhizobium icense</name>
    <dbReference type="NCBI Taxonomy" id="1274631"/>
    <lineage>
        <taxon>Bacteria</taxon>
        <taxon>Pseudomonadati</taxon>
        <taxon>Pseudomonadota</taxon>
        <taxon>Alphaproteobacteria</taxon>
        <taxon>Hyphomicrobiales</taxon>
        <taxon>Nitrobacteraceae</taxon>
        <taxon>Bradyrhizobium</taxon>
    </lineage>
</organism>
<evidence type="ECO:0000256" key="4">
    <source>
        <dbReference type="ARBA" id="ARBA00022801"/>
    </source>
</evidence>
<evidence type="ECO:0000256" key="5">
    <source>
        <dbReference type="ARBA" id="ARBA00023277"/>
    </source>
</evidence>
<dbReference type="OrthoDB" id="9814110at2"/>
<evidence type="ECO:0000256" key="8">
    <source>
        <dbReference type="PIRSR" id="PIRSR004682-1"/>
    </source>
</evidence>
<feature type="active site" description="Proton donor" evidence="8">
    <location>
        <position position="14"/>
    </location>
</feature>
<dbReference type="NCBIfam" id="TIGR01662">
    <property type="entry name" value="HAD-SF-IIIA"/>
    <property type="match status" value="1"/>
</dbReference>
<comment type="subcellular location">
    <subcellularLocation>
        <location evidence="1 7">Cytoplasm</location>
    </subcellularLocation>
</comment>
<dbReference type="Gene3D" id="3.40.50.1000">
    <property type="entry name" value="HAD superfamily/HAD-like"/>
    <property type="match status" value="1"/>
</dbReference>
<feature type="binding site" evidence="9">
    <location>
        <position position="138"/>
    </location>
    <ligand>
        <name>substrate</name>
    </ligand>
</feature>
<dbReference type="RefSeq" id="WP_065727862.1">
    <property type="nucleotide sequence ID" value="NZ_CP016428.1"/>
</dbReference>
<comment type="cofactor">
    <cofactor evidence="11">
        <name>Mg(2+)</name>
        <dbReference type="ChEBI" id="CHEBI:18420"/>
    </cofactor>
</comment>
<dbReference type="GO" id="GO:0005737">
    <property type="term" value="C:cytoplasm"/>
    <property type="evidence" value="ECO:0007669"/>
    <property type="project" value="UniProtKB-SubCell"/>
</dbReference>
<keyword evidence="2 7" id="KW-0963">Cytoplasm</keyword>
<evidence type="ECO:0000313" key="13">
    <source>
        <dbReference type="Proteomes" id="UP000092839"/>
    </source>
</evidence>
<dbReference type="InterPro" id="IPR023214">
    <property type="entry name" value="HAD_sf"/>
</dbReference>
<feature type="binding site" evidence="9">
    <location>
        <begin position="12"/>
        <end position="14"/>
    </location>
    <ligand>
        <name>substrate</name>
    </ligand>
</feature>
<evidence type="ECO:0000256" key="11">
    <source>
        <dbReference type="PIRSR" id="PIRSR004682-4"/>
    </source>
</evidence>
<feature type="active site" description="Nucleophile" evidence="8">
    <location>
        <position position="12"/>
    </location>
</feature>
<sequence length="177" mass="19827">MYEIKKPAVFFDRDGVLNEDSGYVFEIAKLKWIDGAREAVKAVNDAGCFAFVVTNQSGVARGLYEEAHIEALHQHMADELARIGAHVDAFEYCPFHPDASIERYRRTSYRRKPAPGMINDLLKRFPVDVSRSILIGDKSTDLEAARAAGIKGYLYASGHLADFVMPLLPHNKTRPTE</sequence>
<dbReference type="KEGG" id="bic:LMTR13_10825"/>
<dbReference type="AlphaFoldDB" id="A0A1B1UCV5"/>
<feature type="site" description="Stabilizes the phosphoryl group" evidence="10">
    <location>
        <position position="112"/>
    </location>
</feature>
<dbReference type="STRING" id="1274631.LMTR13_10825"/>
<dbReference type="GO" id="GO:0016791">
    <property type="term" value="F:phosphatase activity"/>
    <property type="evidence" value="ECO:0007669"/>
    <property type="project" value="InterPro"/>
</dbReference>
<dbReference type="InterPro" id="IPR006543">
    <property type="entry name" value="Histidinol-phos"/>
</dbReference>
<evidence type="ECO:0000256" key="6">
    <source>
        <dbReference type="ARBA" id="ARBA00031828"/>
    </source>
</evidence>
<comment type="similarity">
    <text evidence="7">Belongs to the gmhB family.</text>
</comment>
<evidence type="ECO:0000313" key="12">
    <source>
        <dbReference type="EMBL" id="ANW00585.1"/>
    </source>
</evidence>
<proteinExistence type="inferred from homology"/>
<feature type="binding site" evidence="9">
    <location>
        <begin position="20"/>
        <end position="23"/>
    </location>
    <ligand>
        <name>substrate</name>
    </ligand>
</feature>
<feature type="binding site" evidence="11">
    <location>
        <position position="14"/>
    </location>
    <ligand>
        <name>Mg(2+)</name>
        <dbReference type="ChEBI" id="CHEBI:18420"/>
    </ligand>
</feature>